<name>A0A8I2ZDH1_VERLO</name>
<accession>A0A8I2ZDH1</accession>
<protein>
    <submittedName>
        <fullName evidence="1">Uncharacterized protein</fullName>
    </submittedName>
</protein>
<evidence type="ECO:0000313" key="1">
    <source>
        <dbReference type="EMBL" id="KAG7128584.1"/>
    </source>
</evidence>
<evidence type="ECO:0000313" key="2">
    <source>
        <dbReference type="Proteomes" id="UP000689129"/>
    </source>
</evidence>
<dbReference type="PANTHER" id="PTHR37852:SF1">
    <property type="entry name" value="HIG1 DOMAIN-CONTAINING PROTEIN"/>
    <property type="match status" value="1"/>
</dbReference>
<dbReference type="EMBL" id="JAEMWZ010000263">
    <property type="protein sequence ID" value="KAG7128584.1"/>
    <property type="molecule type" value="Genomic_DNA"/>
</dbReference>
<dbReference type="AlphaFoldDB" id="A0A8I2ZDH1"/>
<gene>
    <name evidence="1" type="ORF">HYQ45_011812</name>
</gene>
<dbReference type="PANTHER" id="PTHR37852">
    <property type="entry name" value="YALI0B21208P"/>
    <property type="match status" value="1"/>
</dbReference>
<sequence length="203" mass="22496">MAAHEPSMAEALNLAQPAAESRLSMPTPIRIPVSGFVGFSIGSTLGLIHGSRIAQLQFRAEHAHKMPTSTTGWYLYHKSKNYHTMFGGMREAIRMGSRLGFWTLLAFGLESTVDRYRGKTDFLSTVLSSVSVAGAFSLWNRFSLPTAARTAKYGLLFGLVYGGMQDVVGLARGRPVSYVEFFRRKFRSASNLEEQRQGLHTRA</sequence>
<proteinExistence type="predicted"/>
<dbReference type="Proteomes" id="UP000689129">
    <property type="component" value="Unassembled WGS sequence"/>
</dbReference>
<reference evidence="1" key="1">
    <citation type="journal article" date="2021" name="Mol. Plant Pathol.">
        <title>A 20-kb lineage-specific genomic region tames virulence in pathogenic amphidiploid Verticillium longisporum.</title>
        <authorList>
            <person name="Harting R."/>
            <person name="Starke J."/>
            <person name="Kusch H."/>
            <person name="Poggeler S."/>
            <person name="Maurus I."/>
            <person name="Schluter R."/>
            <person name="Landesfeind M."/>
            <person name="Bulla I."/>
            <person name="Nowrousian M."/>
            <person name="de Jonge R."/>
            <person name="Stahlhut G."/>
            <person name="Hoff K.J."/>
            <person name="Asshauer K.P."/>
            <person name="Thurmer A."/>
            <person name="Stanke M."/>
            <person name="Daniel R."/>
            <person name="Morgenstern B."/>
            <person name="Thomma B.P.H.J."/>
            <person name="Kronstad J.W."/>
            <person name="Braus-Stromeyer S.A."/>
            <person name="Braus G.H."/>
        </authorList>
    </citation>
    <scope>NUCLEOTIDE SEQUENCE</scope>
    <source>
        <strain evidence="1">Vl32</strain>
    </source>
</reference>
<dbReference type="OrthoDB" id="5584028at2759"/>
<organism evidence="1 2">
    <name type="scientific">Verticillium longisporum</name>
    <name type="common">Verticillium dahliae var. longisporum</name>
    <dbReference type="NCBI Taxonomy" id="100787"/>
    <lineage>
        <taxon>Eukaryota</taxon>
        <taxon>Fungi</taxon>
        <taxon>Dikarya</taxon>
        <taxon>Ascomycota</taxon>
        <taxon>Pezizomycotina</taxon>
        <taxon>Sordariomycetes</taxon>
        <taxon>Hypocreomycetidae</taxon>
        <taxon>Glomerellales</taxon>
        <taxon>Plectosphaerellaceae</taxon>
        <taxon>Verticillium</taxon>
    </lineage>
</organism>
<comment type="caution">
    <text evidence="1">The sequence shown here is derived from an EMBL/GenBank/DDBJ whole genome shotgun (WGS) entry which is preliminary data.</text>
</comment>